<keyword evidence="9" id="KW-0325">Glycoprotein</keyword>
<evidence type="ECO:0000256" key="7">
    <source>
        <dbReference type="ARBA" id="ARBA00023157"/>
    </source>
</evidence>
<feature type="transmembrane region" description="Helical" evidence="12">
    <location>
        <begin position="115"/>
        <end position="136"/>
    </location>
</feature>
<dbReference type="Proteomes" id="UP000515152">
    <property type="component" value="Chromosome 15"/>
</dbReference>
<dbReference type="KEGG" id="char:105894666"/>
<dbReference type="PANTHER" id="PTHR24249:SF381">
    <property type="entry name" value="TRACE AMINE ASSOCIATED RECEPTOR 19P-RELATED"/>
    <property type="match status" value="1"/>
</dbReference>
<evidence type="ECO:0000256" key="4">
    <source>
        <dbReference type="ARBA" id="ARBA00022989"/>
    </source>
</evidence>
<dbReference type="PROSITE" id="PS50262">
    <property type="entry name" value="G_PROTEIN_RECEP_F1_2"/>
    <property type="match status" value="1"/>
</dbReference>
<evidence type="ECO:0000256" key="1">
    <source>
        <dbReference type="ARBA" id="ARBA00004651"/>
    </source>
</evidence>
<comment type="subcellular location">
    <subcellularLocation>
        <location evidence="1">Cell membrane</location>
        <topology evidence="1">Multi-pass membrane protein</topology>
    </subcellularLocation>
</comment>
<keyword evidence="8 11" id="KW-0675">Receptor</keyword>
<evidence type="ECO:0000256" key="5">
    <source>
        <dbReference type="ARBA" id="ARBA00023040"/>
    </source>
</evidence>
<evidence type="ECO:0000256" key="3">
    <source>
        <dbReference type="ARBA" id="ARBA00022692"/>
    </source>
</evidence>
<feature type="transmembrane region" description="Helical" evidence="12">
    <location>
        <begin position="258"/>
        <end position="283"/>
    </location>
</feature>
<evidence type="ECO:0000313" key="15">
    <source>
        <dbReference type="RefSeq" id="XP_012676655.2"/>
    </source>
</evidence>
<dbReference type="InterPro" id="IPR000276">
    <property type="entry name" value="GPCR_Rhodpsn"/>
</dbReference>
<evidence type="ECO:0000256" key="6">
    <source>
        <dbReference type="ARBA" id="ARBA00023136"/>
    </source>
</evidence>
<accession>A0A6P3VNL5</accession>
<dbReference type="Pfam" id="PF00001">
    <property type="entry name" value="7tm_1"/>
    <property type="match status" value="1"/>
</dbReference>
<gene>
    <name evidence="15" type="primary">LOC105894666</name>
</gene>
<feature type="transmembrane region" description="Helical" evidence="12">
    <location>
        <begin position="73"/>
        <end position="95"/>
    </location>
</feature>
<dbReference type="GeneID" id="105894666"/>
<proteinExistence type="inferred from homology"/>
<keyword evidence="3 11" id="KW-0812">Transmembrane</keyword>
<dbReference type="PRINTS" id="PR00237">
    <property type="entry name" value="GPCRRHODOPSN"/>
</dbReference>
<dbReference type="PRINTS" id="PR01830">
    <property type="entry name" value="TRACEAMINER"/>
</dbReference>
<feature type="transmembrane region" description="Helical" evidence="12">
    <location>
        <begin position="37"/>
        <end position="61"/>
    </location>
</feature>
<evidence type="ECO:0000256" key="10">
    <source>
        <dbReference type="ARBA" id="ARBA00023224"/>
    </source>
</evidence>
<comment type="similarity">
    <text evidence="11">Belongs to the G-protein coupled receptor 1 family.</text>
</comment>
<dbReference type="AlphaFoldDB" id="A0A6P3VNL5"/>
<dbReference type="PANTHER" id="PTHR24249">
    <property type="entry name" value="HISTAMINE RECEPTOR-RELATED G-PROTEIN COUPLED RECEPTOR"/>
    <property type="match status" value="1"/>
</dbReference>
<evidence type="ECO:0000256" key="12">
    <source>
        <dbReference type="SAM" id="Phobius"/>
    </source>
</evidence>
<feature type="transmembrane region" description="Helical" evidence="12">
    <location>
        <begin position="148"/>
        <end position="169"/>
    </location>
</feature>
<organism evidence="14 15">
    <name type="scientific">Clupea harengus</name>
    <name type="common">Atlantic herring</name>
    <dbReference type="NCBI Taxonomy" id="7950"/>
    <lineage>
        <taxon>Eukaryota</taxon>
        <taxon>Metazoa</taxon>
        <taxon>Chordata</taxon>
        <taxon>Craniata</taxon>
        <taxon>Vertebrata</taxon>
        <taxon>Euteleostomi</taxon>
        <taxon>Actinopterygii</taxon>
        <taxon>Neopterygii</taxon>
        <taxon>Teleostei</taxon>
        <taxon>Clupei</taxon>
        <taxon>Clupeiformes</taxon>
        <taxon>Clupeoidei</taxon>
        <taxon>Clupeidae</taxon>
        <taxon>Clupea</taxon>
    </lineage>
</organism>
<feature type="domain" description="G-protein coupled receptors family 1 profile" evidence="13">
    <location>
        <begin position="53"/>
        <end position="310"/>
    </location>
</feature>
<dbReference type="InterPro" id="IPR017452">
    <property type="entry name" value="GPCR_Rhodpsn_7TM"/>
</dbReference>
<evidence type="ECO:0000259" key="13">
    <source>
        <dbReference type="PROSITE" id="PS50262"/>
    </source>
</evidence>
<keyword evidence="7" id="KW-1015">Disulfide bond</keyword>
<feature type="transmembrane region" description="Helical" evidence="12">
    <location>
        <begin position="295"/>
        <end position="317"/>
    </location>
</feature>
<evidence type="ECO:0000256" key="11">
    <source>
        <dbReference type="RuleBase" id="RU000688"/>
    </source>
</evidence>
<keyword evidence="4 12" id="KW-1133">Transmembrane helix</keyword>
<dbReference type="GO" id="GO:0005886">
    <property type="term" value="C:plasma membrane"/>
    <property type="evidence" value="ECO:0007669"/>
    <property type="project" value="UniProtKB-SubCell"/>
</dbReference>
<keyword evidence="2" id="KW-1003">Cell membrane</keyword>
<keyword evidence="6 12" id="KW-0472">Membrane</keyword>
<protein>
    <submittedName>
        <fullName evidence="15">Trace amine-associated receptor 13c-like</fullName>
    </submittedName>
</protein>
<name>A0A6P3VNL5_CLUHA</name>
<feature type="transmembrane region" description="Helical" evidence="12">
    <location>
        <begin position="201"/>
        <end position="221"/>
    </location>
</feature>
<dbReference type="GO" id="GO:0001594">
    <property type="term" value="F:trace-amine receptor activity"/>
    <property type="evidence" value="ECO:0007669"/>
    <property type="project" value="InterPro"/>
</dbReference>
<reference evidence="15" key="1">
    <citation type="submission" date="2025-08" db="UniProtKB">
        <authorList>
            <consortium name="RefSeq"/>
        </authorList>
    </citation>
    <scope>IDENTIFICATION</scope>
</reference>
<dbReference type="FunFam" id="1.20.1070.10:FF:000030">
    <property type="entry name" value="trace amine-associated receptor 1"/>
    <property type="match status" value="1"/>
</dbReference>
<dbReference type="SUPFAM" id="SSF81321">
    <property type="entry name" value="Family A G protein-coupled receptor-like"/>
    <property type="match status" value="1"/>
</dbReference>
<dbReference type="InterPro" id="IPR050569">
    <property type="entry name" value="TAAR"/>
</dbReference>
<evidence type="ECO:0000256" key="8">
    <source>
        <dbReference type="ARBA" id="ARBA00023170"/>
    </source>
</evidence>
<evidence type="ECO:0000256" key="2">
    <source>
        <dbReference type="ARBA" id="ARBA00022475"/>
    </source>
</evidence>
<evidence type="ECO:0000313" key="14">
    <source>
        <dbReference type="Proteomes" id="UP000515152"/>
    </source>
</evidence>
<evidence type="ECO:0000256" key="9">
    <source>
        <dbReference type="ARBA" id="ARBA00023180"/>
    </source>
</evidence>
<dbReference type="InterPro" id="IPR009132">
    <property type="entry name" value="TAAR_fam"/>
</dbReference>
<keyword evidence="10 11" id="KW-0807">Transducer</keyword>
<dbReference type="OrthoDB" id="10042731at2759"/>
<keyword evidence="5 11" id="KW-0297">G-protein coupled receptor</keyword>
<dbReference type="Gene3D" id="1.20.1070.10">
    <property type="entry name" value="Rhodopsin 7-helix transmembrane proteins"/>
    <property type="match status" value="1"/>
</dbReference>
<keyword evidence="14" id="KW-1185">Reference proteome</keyword>
<dbReference type="PROSITE" id="PS00237">
    <property type="entry name" value="G_PROTEIN_RECEP_F1_1"/>
    <property type="match status" value="1"/>
</dbReference>
<sequence>MASNGPDLDMVNQTGDCLLSFNSSCSKAYSSSSVVYALLYVAAAAVVFLTVCGNLLVIISVSHFKQLHTPTNILILSLSISDFLVGLFLMPLHLIMLIESCWLFGPLFCSLYNLIGFQLTFVSIHNVSIIAVDRYFALSNPFCYAKKVSLQVIFTVAVLIWVMSLFYNFSLLYVNGNFTDLKLCPGDCFAAIDEVWSTIDLLVVFVLPCATMIILYLKIFVIAKRHAVAMRAVIKHRNVCDIHSTSSDTKYERKAAKVLGILVSVFLACLVPYYVLILLIDVINSQSFYSVLSNILTLFYLNSTINPIIYALFYPWFQRSMRLIFTLRIFRQESSMINVHLNAM</sequence>
<dbReference type="RefSeq" id="XP_012676655.2">
    <property type="nucleotide sequence ID" value="XM_012821201.2"/>
</dbReference>